<proteinExistence type="predicted"/>
<dbReference type="InterPro" id="IPR052754">
    <property type="entry name" value="NTPase_KAP_P-loop"/>
</dbReference>
<feature type="domain" description="KAP NTPase" evidence="2">
    <location>
        <begin position="16"/>
        <end position="367"/>
    </location>
</feature>
<dbReference type="PANTHER" id="PTHR22674:SF6">
    <property type="entry name" value="NTPASE KAP FAMILY P-LOOP DOMAIN-CONTAINING PROTEIN 1"/>
    <property type="match status" value="1"/>
</dbReference>
<organism evidence="3 4">
    <name type="scientific">Salmonirosea aquatica</name>
    <dbReference type="NCBI Taxonomy" id="2654236"/>
    <lineage>
        <taxon>Bacteria</taxon>
        <taxon>Pseudomonadati</taxon>
        <taxon>Bacteroidota</taxon>
        <taxon>Cytophagia</taxon>
        <taxon>Cytophagales</taxon>
        <taxon>Spirosomataceae</taxon>
        <taxon>Salmonirosea</taxon>
    </lineage>
</organism>
<dbReference type="InterPro" id="IPR027417">
    <property type="entry name" value="P-loop_NTPase"/>
</dbReference>
<dbReference type="RefSeq" id="WP_152756006.1">
    <property type="nucleotide sequence ID" value="NZ_WHLY01000001.1"/>
</dbReference>
<dbReference type="InterPro" id="IPR049673">
    <property type="entry name" value="QatA"/>
</dbReference>
<feature type="region of interest" description="Disordered" evidence="1">
    <location>
        <begin position="419"/>
        <end position="460"/>
    </location>
</feature>
<name>A0A7C9BER5_9BACT</name>
<evidence type="ECO:0000256" key="1">
    <source>
        <dbReference type="SAM" id="MobiDB-lite"/>
    </source>
</evidence>
<accession>A0A7C9BER5</accession>
<sequence length="634" mass="70660">MWSDRETDVDLLGHRRIAQTIVEIIREDELRPITIGIQGSWGAGKTSILSLIESELKDDSKTLCLTFNGWLYQGYEDTKSALMESVVHALLDKQGIGAEALKKGKSLFKRINWLKAAKTAGGLALTAAVGLPPGALWGLAGLAAGAKGLVGDKLDSDDDDPWLKPEEATVPAQIQAFRKELQELIKESSVERLVVLVDDLDRCLPGAVIDILEAVKLFLFVEGSVFIIAADEQMIEYAVRRHFPDLPVSQADYTKHYLEKLIQIPIRVPSLNSLQTQNYIRFLLLQNHLQNDKNRLNEICLTFEAGRDTPYDNRELTYDFITEQLGNENQDLRSVLNVAEQLGTTLAKELRGNPRNIKRFLNKLFLRMRVAKIYGLEDKVQLDALAKMMLLETFHGDKYEQVIADVTSSPEGRSISIQQLEQPAEEPKKPEAKEKTSKAKAGRVEEPTEGEESGVEELPKDDLQQWAGFAPALAETDLRPYVFISRERVVSYHTAEEIPPSLRPLYTALLAGSRIAMATHEADVRALSSAHAQLLFEQLKKESVTIQDWQSIPKPVEGAFYLIQHQPSLESQFVKMISSVVAKDLGVWVGSKLAGFSTTEGKAARSLLFTKLLQDPQTKQTLKNLLSSNPPLTA</sequence>
<comment type="caution">
    <text evidence="3">The sequence shown here is derived from an EMBL/GenBank/DDBJ whole genome shotgun (WGS) entry which is preliminary data.</text>
</comment>
<dbReference type="Gene3D" id="3.40.50.300">
    <property type="entry name" value="P-loop containing nucleotide triphosphate hydrolases"/>
    <property type="match status" value="1"/>
</dbReference>
<protein>
    <recommendedName>
        <fullName evidence="2">KAP NTPase domain-containing protein</fullName>
    </recommendedName>
</protein>
<dbReference type="PANTHER" id="PTHR22674">
    <property type="entry name" value="NTPASE, KAP FAMILY P-LOOP DOMAIN-CONTAINING 1"/>
    <property type="match status" value="1"/>
</dbReference>
<dbReference type="SUPFAM" id="SSF52540">
    <property type="entry name" value="P-loop containing nucleoside triphosphate hydrolases"/>
    <property type="match status" value="1"/>
</dbReference>
<evidence type="ECO:0000259" key="2">
    <source>
        <dbReference type="Pfam" id="PF07693"/>
    </source>
</evidence>
<gene>
    <name evidence="3" type="ORF">GBK04_00775</name>
</gene>
<dbReference type="InterPro" id="IPR011646">
    <property type="entry name" value="KAP_P-loop"/>
</dbReference>
<dbReference type="NCBIfam" id="NF041923">
    <property type="entry name" value="QatA"/>
    <property type="match status" value="1"/>
</dbReference>
<dbReference type="Pfam" id="PF07693">
    <property type="entry name" value="KAP_NTPase"/>
    <property type="match status" value="1"/>
</dbReference>
<reference evidence="3 4" key="1">
    <citation type="submission" date="2019-10" db="EMBL/GenBank/DDBJ databases">
        <title>Draft Genome Sequence of Cytophagaceae sp. SJW1-29.</title>
        <authorList>
            <person name="Choi A."/>
        </authorList>
    </citation>
    <scope>NUCLEOTIDE SEQUENCE [LARGE SCALE GENOMIC DNA]</scope>
    <source>
        <strain evidence="3 4">SJW1-29</strain>
    </source>
</reference>
<evidence type="ECO:0000313" key="3">
    <source>
        <dbReference type="EMBL" id="MPR31917.1"/>
    </source>
</evidence>
<dbReference type="Proteomes" id="UP000479293">
    <property type="component" value="Unassembled WGS sequence"/>
</dbReference>
<dbReference type="AlphaFoldDB" id="A0A7C9BER5"/>
<evidence type="ECO:0000313" key="4">
    <source>
        <dbReference type="Proteomes" id="UP000479293"/>
    </source>
</evidence>
<feature type="compositionally biased region" description="Basic and acidic residues" evidence="1">
    <location>
        <begin position="425"/>
        <end position="446"/>
    </location>
</feature>
<keyword evidence="4" id="KW-1185">Reference proteome</keyword>
<dbReference type="EMBL" id="WHLY01000001">
    <property type="protein sequence ID" value="MPR31917.1"/>
    <property type="molecule type" value="Genomic_DNA"/>
</dbReference>